<keyword evidence="3 7" id="KW-1133">Transmembrane helix</keyword>
<protein>
    <recommendedName>
        <fullName evidence="5">Signal peptidase I</fullName>
        <ecNumber evidence="5">3.4.21.89</ecNumber>
    </recommendedName>
</protein>
<dbReference type="SUPFAM" id="SSF51306">
    <property type="entry name" value="LexA/Signal peptidase"/>
    <property type="match status" value="1"/>
</dbReference>
<evidence type="ECO:0000256" key="7">
    <source>
        <dbReference type="SAM" id="Phobius"/>
    </source>
</evidence>
<accession>A0A916STF3</accession>
<keyword evidence="9" id="KW-1185">Reference proteome</keyword>
<evidence type="ECO:0000256" key="2">
    <source>
        <dbReference type="ARBA" id="ARBA00022692"/>
    </source>
</evidence>
<dbReference type="NCBIfam" id="TIGR02228">
    <property type="entry name" value="sigpep_I_arch"/>
    <property type="match status" value="1"/>
</dbReference>
<evidence type="ECO:0000313" key="8">
    <source>
        <dbReference type="EMBL" id="GGB14983.1"/>
    </source>
</evidence>
<proteinExistence type="predicted"/>
<dbReference type="RefSeq" id="WP_188835017.1">
    <property type="nucleotide sequence ID" value="NZ_BMHI01000001.1"/>
</dbReference>
<sequence length="502" mass="51881">MATTTPPSWVSLIITALCRGLLVMIASMALWAVLPAALGWHVTVVMSGSMEPALRPGDVVASRPISGSSVRPGQVLLVDDPDHEGRLRLHRLAKVNDHGQLVLRGDANRADDSTPVSRNAVHAVGSLRVPFIGAPAYWLRTHQLAPLLPTGLAVVLVALGAIGRRDRPDNDDNNPSEDDTDGTARTAYSSAETPSRSNEPAVLESRAQLRAARAGAARGPRTGLPRSRTLVILTTAALAAVTVATNAPAQAASLFTASTANIASSWTAAYYTCSAAVLADKPHLYYPLGESSGATAKDASGNKRNGSYYTTLGAGVSYGATGPCTRDKTTGVTLDGTIGMVSTPGPIAGPQEYTQEIWFKTTSSLGGSLIGFGNTQVLASTSYDRQLYLTTAGKLVAGAAPGGTVQTVTSAGSYNDGAWHLADVTLSSAGLTLYVDGGRVAGDSGITAAQNYSGYWRFGNSTLTGWPGAPLLGTHIAGTLHGAAIYPTALSTAQVTAHYTAR</sequence>
<dbReference type="GO" id="GO:0006465">
    <property type="term" value="P:signal peptide processing"/>
    <property type="evidence" value="ECO:0007669"/>
    <property type="project" value="UniProtKB-UniRule"/>
</dbReference>
<dbReference type="GO" id="GO:0016020">
    <property type="term" value="C:membrane"/>
    <property type="evidence" value="ECO:0007669"/>
    <property type="project" value="UniProtKB-SubCell"/>
</dbReference>
<dbReference type="SUPFAM" id="SSF49899">
    <property type="entry name" value="Concanavalin A-like lectins/glucanases"/>
    <property type="match status" value="1"/>
</dbReference>
<dbReference type="Gene3D" id="2.60.120.200">
    <property type="match status" value="1"/>
</dbReference>
<feature type="compositionally biased region" description="Acidic residues" evidence="6">
    <location>
        <begin position="171"/>
        <end position="181"/>
    </location>
</feature>
<dbReference type="InterPro" id="IPR036286">
    <property type="entry name" value="LexA/Signal_pep-like_sf"/>
</dbReference>
<dbReference type="EMBL" id="BMHI01000001">
    <property type="protein sequence ID" value="GGB14983.1"/>
    <property type="molecule type" value="Genomic_DNA"/>
</dbReference>
<evidence type="ECO:0000256" key="4">
    <source>
        <dbReference type="ARBA" id="ARBA00023136"/>
    </source>
</evidence>
<feature type="transmembrane region" description="Helical" evidence="7">
    <location>
        <begin position="12"/>
        <end position="34"/>
    </location>
</feature>
<evidence type="ECO:0000256" key="1">
    <source>
        <dbReference type="ARBA" id="ARBA00004370"/>
    </source>
</evidence>
<dbReference type="InterPro" id="IPR001733">
    <property type="entry name" value="Peptidase_S26B"/>
</dbReference>
<feature type="compositionally biased region" description="Polar residues" evidence="6">
    <location>
        <begin position="186"/>
        <end position="198"/>
    </location>
</feature>
<reference evidence="8" key="1">
    <citation type="journal article" date="2014" name="Int. J. Syst. Evol. Microbiol.">
        <title>Complete genome sequence of Corynebacterium casei LMG S-19264T (=DSM 44701T), isolated from a smear-ripened cheese.</title>
        <authorList>
            <consortium name="US DOE Joint Genome Institute (JGI-PGF)"/>
            <person name="Walter F."/>
            <person name="Albersmeier A."/>
            <person name="Kalinowski J."/>
            <person name="Ruckert C."/>
        </authorList>
    </citation>
    <scope>NUCLEOTIDE SEQUENCE</scope>
    <source>
        <strain evidence="8">CGMCC 1.15085</strain>
    </source>
</reference>
<dbReference type="Pfam" id="PF13385">
    <property type="entry name" value="Laminin_G_3"/>
    <property type="match status" value="1"/>
</dbReference>
<keyword evidence="2 7" id="KW-0812">Transmembrane</keyword>
<evidence type="ECO:0000256" key="3">
    <source>
        <dbReference type="ARBA" id="ARBA00022989"/>
    </source>
</evidence>
<comment type="caution">
    <text evidence="8">The sequence shown here is derived from an EMBL/GenBank/DDBJ whole genome shotgun (WGS) entry which is preliminary data.</text>
</comment>
<evidence type="ECO:0000313" key="9">
    <source>
        <dbReference type="Proteomes" id="UP000636793"/>
    </source>
</evidence>
<feature type="compositionally biased region" description="Low complexity" evidence="6">
    <location>
        <begin position="206"/>
        <end position="222"/>
    </location>
</feature>
<evidence type="ECO:0000256" key="6">
    <source>
        <dbReference type="SAM" id="MobiDB-lite"/>
    </source>
</evidence>
<name>A0A916STF3_9MICO</name>
<gene>
    <name evidence="8" type="ORF">GCM10011492_00820</name>
</gene>
<dbReference type="AlphaFoldDB" id="A0A916STF3"/>
<dbReference type="CDD" id="cd06462">
    <property type="entry name" value="Peptidase_S24_S26"/>
    <property type="match status" value="1"/>
</dbReference>
<keyword evidence="4 7" id="KW-0472">Membrane</keyword>
<dbReference type="EC" id="3.4.21.89" evidence="5"/>
<organism evidence="8 9">
    <name type="scientific">Flexivirga endophytica</name>
    <dbReference type="NCBI Taxonomy" id="1849103"/>
    <lineage>
        <taxon>Bacteria</taxon>
        <taxon>Bacillati</taxon>
        <taxon>Actinomycetota</taxon>
        <taxon>Actinomycetes</taxon>
        <taxon>Micrococcales</taxon>
        <taxon>Dermacoccaceae</taxon>
        <taxon>Flexivirga</taxon>
    </lineage>
</organism>
<dbReference type="InterPro" id="IPR013320">
    <property type="entry name" value="ConA-like_dom_sf"/>
</dbReference>
<evidence type="ECO:0000256" key="5">
    <source>
        <dbReference type="NCBIfam" id="TIGR02228"/>
    </source>
</evidence>
<reference evidence="8" key="2">
    <citation type="submission" date="2020-09" db="EMBL/GenBank/DDBJ databases">
        <authorList>
            <person name="Sun Q."/>
            <person name="Zhou Y."/>
        </authorList>
    </citation>
    <scope>NUCLEOTIDE SEQUENCE</scope>
    <source>
        <strain evidence="8">CGMCC 1.15085</strain>
    </source>
</reference>
<dbReference type="GO" id="GO:0004252">
    <property type="term" value="F:serine-type endopeptidase activity"/>
    <property type="evidence" value="ECO:0007669"/>
    <property type="project" value="UniProtKB-UniRule"/>
</dbReference>
<dbReference type="GO" id="GO:0009003">
    <property type="term" value="F:signal peptidase activity"/>
    <property type="evidence" value="ECO:0007669"/>
    <property type="project" value="UniProtKB-EC"/>
</dbReference>
<comment type="subcellular location">
    <subcellularLocation>
        <location evidence="1">Membrane</location>
    </subcellularLocation>
</comment>
<dbReference type="Proteomes" id="UP000636793">
    <property type="component" value="Unassembled WGS sequence"/>
</dbReference>
<feature type="region of interest" description="Disordered" evidence="6">
    <location>
        <begin position="164"/>
        <end position="222"/>
    </location>
</feature>